<evidence type="ECO:0000256" key="1">
    <source>
        <dbReference type="SAM" id="Coils"/>
    </source>
</evidence>
<feature type="compositionally biased region" description="Low complexity" evidence="2">
    <location>
        <begin position="39"/>
        <end position="53"/>
    </location>
</feature>
<evidence type="ECO:0000313" key="4">
    <source>
        <dbReference type="Proteomes" id="UP000076580"/>
    </source>
</evidence>
<comment type="caution">
    <text evidence="3">The sequence shown here is derived from an EMBL/GenBank/DDBJ whole genome shotgun (WGS) entry which is preliminary data.</text>
</comment>
<feature type="compositionally biased region" description="Polar residues" evidence="2">
    <location>
        <begin position="28"/>
        <end position="37"/>
    </location>
</feature>
<dbReference type="OrthoDB" id="5213630at2759"/>
<dbReference type="GeneID" id="63717881"/>
<keyword evidence="1" id="KW-0175">Coiled coil</keyword>
<organism evidence="3 4">
    <name type="scientific">Drechmeria coniospora</name>
    <name type="common">Nematophagous fungus</name>
    <name type="synonym">Meria coniospora</name>
    <dbReference type="NCBI Taxonomy" id="98403"/>
    <lineage>
        <taxon>Eukaryota</taxon>
        <taxon>Fungi</taxon>
        <taxon>Dikarya</taxon>
        <taxon>Ascomycota</taxon>
        <taxon>Pezizomycotina</taxon>
        <taxon>Sordariomycetes</taxon>
        <taxon>Hypocreomycetidae</taxon>
        <taxon>Hypocreales</taxon>
        <taxon>Ophiocordycipitaceae</taxon>
        <taxon>Drechmeria</taxon>
    </lineage>
</organism>
<sequence>MARKRSAVKSADEDYELTPEPALKNPKVTVTRNSRSTRSAKQATDAAALATSKQRNRSVDETKAEETEEEEATHHRLGATPQGRDEAILHFDWLAHTFVEQGMVLEKRKQSEEILTNSLAHQRLEIGQLQKKCAILEKNQNKLQETARTWKARHDKQGEDIKEYQLAIDDLKKKESRDDNHDPNRVLDGELCKRWLGIDYVAQQMATSTLTIPAEEVDLTSCTAEIVQLIDEIKEWKKKRLPQFQTFLLQRFAWNRLCLDIFQAKNGTWGGLLGETFVGMLNTAIRRSRKNPTELGIISRMKFDTAKLIDTEIGLNKDEIEKRADALFDDISIFAPFNDRQKLRKAISGLFQRAAQLMVILIRSRALFIIKNDDLGYHHGPVPFDEETMERGFAIHLETPEDEWMVDFVIAPGLEKIGTSDGRMFEEACFVGKSIVAT</sequence>
<dbReference type="STRING" id="98403.A0A151GM86"/>
<feature type="region of interest" description="Disordered" evidence="2">
    <location>
        <begin position="1"/>
        <end position="83"/>
    </location>
</feature>
<protein>
    <submittedName>
        <fullName evidence="3">Uncharacterized protein</fullName>
    </submittedName>
</protein>
<evidence type="ECO:0000256" key="2">
    <source>
        <dbReference type="SAM" id="MobiDB-lite"/>
    </source>
</evidence>
<evidence type="ECO:0000313" key="3">
    <source>
        <dbReference type="EMBL" id="KYK58225.1"/>
    </source>
</evidence>
<gene>
    <name evidence="3" type="ORF">DCS_05238</name>
</gene>
<feature type="coiled-coil region" evidence="1">
    <location>
        <begin position="119"/>
        <end position="174"/>
    </location>
</feature>
<proteinExistence type="predicted"/>
<dbReference type="InParanoid" id="A0A151GM86"/>
<keyword evidence="4" id="KW-1185">Reference proteome</keyword>
<dbReference type="EMBL" id="LAYC01000002">
    <property type="protein sequence ID" value="KYK58225.1"/>
    <property type="molecule type" value="Genomic_DNA"/>
</dbReference>
<name>A0A151GM86_DRECN</name>
<dbReference type="AlphaFoldDB" id="A0A151GM86"/>
<dbReference type="RefSeq" id="XP_040657577.1">
    <property type="nucleotide sequence ID" value="XM_040802544.1"/>
</dbReference>
<dbReference type="Proteomes" id="UP000076580">
    <property type="component" value="Chromosome 02"/>
</dbReference>
<accession>A0A151GM86</accession>
<reference evidence="3 4" key="1">
    <citation type="journal article" date="2016" name="Sci. Rep.">
        <title>Insights into Adaptations to a Near-Obligate Nematode Endoparasitic Lifestyle from the Finished Genome of Drechmeria coniospora.</title>
        <authorList>
            <person name="Zhang L."/>
            <person name="Zhou Z."/>
            <person name="Guo Q."/>
            <person name="Fokkens L."/>
            <person name="Miskei M."/>
            <person name="Pocsi I."/>
            <person name="Zhang W."/>
            <person name="Chen M."/>
            <person name="Wang L."/>
            <person name="Sun Y."/>
            <person name="Donzelli B.G."/>
            <person name="Gibson D.M."/>
            <person name="Nelson D.R."/>
            <person name="Luo J.G."/>
            <person name="Rep M."/>
            <person name="Liu H."/>
            <person name="Yang S."/>
            <person name="Wang J."/>
            <person name="Krasnoff S.B."/>
            <person name="Xu Y."/>
            <person name="Molnar I."/>
            <person name="Lin M."/>
        </authorList>
    </citation>
    <scope>NUCLEOTIDE SEQUENCE [LARGE SCALE GENOMIC DNA]</scope>
    <source>
        <strain evidence="3 4">ARSEF 6962</strain>
    </source>
</reference>